<reference evidence="3" key="1">
    <citation type="journal article" date="2020" name="Nature">
        <title>Giant virus diversity and host interactions through global metagenomics.</title>
        <authorList>
            <person name="Schulz F."/>
            <person name="Roux S."/>
            <person name="Paez-Espino D."/>
            <person name="Jungbluth S."/>
            <person name="Walsh D.A."/>
            <person name="Denef V.J."/>
            <person name="McMahon K.D."/>
            <person name="Konstantinidis K.T."/>
            <person name="Eloe-Fadrosh E.A."/>
            <person name="Kyrpides N.C."/>
            <person name="Woyke T."/>
        </authorList>
    </citation>
    <scope>NUCLEOTIDE SEQUENCE</scope>
    <source>
        <strain evidence="3">GVMAG-S-1101171-110</strain>
    </source>
</reference>
<dbReference type="AlphaFoldDB" id="A0A6C0K4X0"/>
<proteinExistence type="predicted"/>
<name>A0A6C0K4X0_9ZZZZ</name>
<feature type="transmembrane region" description="Helical" evidence="1">
    <location>
        <begin position="12"/>
        <end position="30"/>
    </location>
</feature>
<dbReference type="InterPro" id="IPR050508">
    <property type="entry name" value="Methyltransf_Superfamily"/>
</dbReference>
<evidence type="ECO:0000256" key="1">
    <source>
        <dbReference type="SAM" id="Phobius"/>
    </source>
</evidence>
<dbReference type="PANTHER" id="PTHR42912">
    <property type="entry name" value="METHYLTRANSFERASE"/>
    <property type="match status" value="1"/>
</dbReference>
<keyword evidence="1" id="KW-0812">Transmembrane</keyword>
<dbReference type="InterPro" id="IPR041698">
    <property type="entry name" value="Methyltransf_25"/>
</dbReference>
<organism evidence="3">
    <name type="scientific">viral metagenome</name>
    <dbReference type="NCBI Taxonomy" id="1070528"/>
    <lineage>
        <taxon>unclassified sequences</taxon>
        <taxon>metagenomes</taxon>
        <taxon>organismal metagenomes</taxon>
    </lineage>
</organism>
<protein>
    <recommendedName>
        <fullName evidence="2">Methyltransferase domain-containing protein</fullName>
    </recommendedName>
</protein>
<dbReference type="Gene3D" id="3.40.50.150">
    <property type="entry name" value="Vaccinia Virus protein VP39"/>
    <property type="match status" value="1"/>
</dbReference>
<feature type="domain" description="Methyltransferase" evidence="2">
    <location>
        <begin position="115"/>
        <end position="217"/>
    </location>
</feature>
<dbReference type="Pfam" id="PF13649">
    <property type="entry name" value="Methyltransf_25"/>
    <property type="match status" value="1"/>
</dbReference>
<dbReference type="CDD" id="cd02440">
    <property type="entry name" value="AdoMet_MTases"/>
    <property type="match status" value="1"/>
</dbReference>
<dbReference type="EMBL" id="MN740798">
    <property type="protein sequence ID" value="QHU12136.1"/>
    <property type="molecule type" value="Genomic_DNA"/>
</dbReference>
<dbReference type="InterPro" id="IPR029063">
    <property type="entry name" value="SAM-dependent_MTases_sf"/>
</dbReference>
<keyword evidence="1" id="KW-0472">Membrane</keyword>
<evidence type="ECO:0000259" key="2">
    <source>
        <dbReference type="Pfam" id="PF13649"/>
    </source>
</evidence>
<dbReference type="GO" id="GO:0008168">
    <property type="term" value="F:methyltransferase activity"/>
    <property type="evidence" value="ECO:0007669"/>
    <property type="project" value="TreeGrafter"/>
</dbReference>
<accession>A0A6C0K4X0</accession>
<sequence>MEDVNGFTVFQWIMIVMLAFGCIHYLWLVWEDRYGNDVITIHPNFLYGKEGFSNPHGITDSELSRTIWFENDELFDEFYASVYDNLTQLAGRYPRELALIMTQWKKTTSVDSMDVLDCGCGTGIATVLFAKQGVNSVVGLDKSEYMLRRARNVTILAADLPKDQREAVQFIQGDMMQEFTFSPGQFSHACLLFFTAYYAGDTVGLFRNLFHWIRPGGQLAIEVVNKYKFDPMLESASPFTGISMQKYSKKRITKSKVEFDKFSYEAEFDLKDPDAEFRETFRFKDKSVRRQRHTMNMKDIHEMVKLAQNAGWNYNGYIDLITAGFEYAYVLMFTHP</sequence>
<dbReference type="SUPFAM" id="SSF53335">
    <property type="entry name" value="S-adenosyl-L-methionine-dependent methyltransferases"/>
    <property type="match status" value="1"/>
</dbReference>
<evidence type="ECO:0000313" key="3">
    <source>
        <dbReference type="EMBL" id="QHU12136.1"/>
    </source>
</evidence>
<keyword evidence="1" id="KW-1133">Transmembrane helix</keyword>